<organism evidence="5 6">
    <name type="scientific">Lichenifustis flavocetrariae</name>
    <dbReference type="NCBI Taxonomy" id="2949735"/>
    <lineage>
        <taxon>Bacteria</taxon>
        <taxon>Pseudomonadati</taxon>
        <taxon>Pseudomonadota</taxon>
        <taxon>Alphaproteobacteria</taxon>
        <taxon>Hyphomicrobiales</taxon>
        <taxon>Lichenihabitantaceae</taxon>
        <taxon>Lichenifustis</taxon>
    </lineage>
</organism>
<dbReference type="Gene3D" id="1.20.120.530">
    <property type="entry name" value="GntR ligand-binding domain-like"/>
    <property type="match status" value="1"/>
</dbReference>
<dbReference type="InterPro" id="IPR008920">
    <property type="entry name" value="TF_FadR/GntR_C"/>
</dbReference>
<dbReference type="PANTHER" id="PTHR43537">
    <property type="entry name" value="TRANSCRIPTIONAL REGULATOR, GNTR FAMILY"/>
    <property type="match status" value="1"/>
</dbReference>
<dbReference type="InterPro" id="IPR011711">
    <property type="entry name" value="GntR_C"/>
</dbReference>
<gene>
    <name evidence="5" type="ORF">M8523_10365</name>
</gene>
<evidence type="ECO:0000313" key="6">
    <source>
        <dbReference type="Proteomes" id="UP001165667"/>
    </source>
</evidence>
<dbReference type="SUPFAM" id="SSF48008">
    <property type="entry name" value="GntR ligand-binding domain-like"/>
    <property type="match status" value="1"/>
</dbReference>
<dbReference type="SMART" id="SM00895">
    <property type="entry name" value="FCD"/>
    <property type="match status" value="1"/>
</dbReference>
<dbReference type="AlphaFoldDB" id="A0AA41YUL5"/>
<keyword evidence="6" id="KW-1185">Reference proteome</keyword>
<evidence type="ECO:0000256" key="2">
    <source>
        <dbReference type="ARBA" id="ARBA00023125"/>
    </source>
</evidence>
<evidence type="ECO:0000256" key="1">
    <source>
        <dbReference type="ARBA" id="ARBA00023015"/>
    </source>
</evidence>
<dbReference type="InterPro" id="IPR000524">
    <property type="entry name" value="Tscrpt_reg_HTH_GntR"/>
</dbReference>
<evidence type="ECO:0000313" key="5">
    <source>
        <dbReference type="EMBL" id="MCW6508424.1"/>
    </source>
</evidence>
<dbReference type="RefSeq" id="WP_282584787.1">
    <property type="nucleotide sequence ID" value="NZ_JAMOIM010000005.1"/>
</dbReference>
<keyword evidence="3" id="KW-0804">Transcription</keyword>
<keyword evidence="1" id="KW-0805">Transcription regulation</keyword>
<dbReference type="PANTHER" id="PTHR43537:SF20">
    <property type="entry name" value="HTH-TYPE TRANSCRIPTIONAL REPRESSOR GLAR"/>
    <property type="match status" value="1"/>
</dbReference>
<dbReference type="Pfam" id="PF00392">
    <property type="entry name" value="GntR"/>
    <property type="match status" value="1"/>
</dbReference>
<proteinExistence type="predicted"/>
<dbReference type="InterPro" id="IPR036390">
    <property type="entry name" value="WH_DNA-bd_sf"/>
</dbReference>
<name>A0AA41YUL5_9HYPH</name>
<feature type="domain" description="HTH gntR-type" evidence="4">
    <location>
        <begin position="29"/>
        <end position="96"/>
    </location>
</feature>
<dbReference type="InterPro" id="IPR036388">
    <property type="entry name" value="WH-like_DNA-bd_sf"/>
</dbReference>
<evidence type="ECO:0000256" key="3">
    <source>
        <dbReference type="ARBA" id="ARBA00023163"/>
    </source>
</evidence>
<evidence type="ECO:0000259" key="4">
    <source>
        <dbReference type="PROSITE" id="PS50949"/>
    </source>
</evidence>
<dbReference type="GO" id="GO:0003700">
    <property type="term" value="F:DNA-binding transcription factor activity"/>
    <property type="evidence" value="ECO:0007669"/>
    <property type="project" value="InterPro"/>
</dbReference>
<dbReference type="SMART" id="SM00345">
    <property type="entry name" value="HTH_GNTR"/>
    <property type="match status" value="1"/>
</dbReference>
<reference evidence="5" key="1">
    <citation type="submission" date="2022-05" db="EMBL/GenBank/DDBJ databases">
        <authorList>
            <person name="Pankratov T."/>
        </authorList>
    </citation>
    <scope>NUCLEOTIDE SEQUENCE</scope>
    <source>
        <strain evidence="5">BP6-180914</strain>
    </source>
</reference>
<dbReference type="EMBL" id="JAMOIM010000005">
    <property type="protein sequence ID" value="MCW6508424.1"/>
    <property type="molecule type" value="Genomic_DNA"/>
</dbReference>
<dbReference type="Pfam" id="PF07729">
    <property type="entry name" value="FCD"/>
    <property type="match status" value="1"/>
</dbReference>
<accession>A0AA41YUL5</accession>
<dbReference type="Gene3D" id="1.10.10.10">
    <property type="entry name" value="Winged helix-like DNA-binding domain superfamily/Winged helix DNA-binding domain"/>
    <property type="match status" value="1"/>
</dbReference>
<dbReference type="PROSITE" id="PS50949">
    <property type="entry name" value="HTH_GNTR"/>
    <property type="match status" value="1"/>
</dbReference>
<protein>
    <submittedName>
        <fullName evidence="5">GntR family transcriptional regulator</fullName>
    </submittedName>
</protein>
<sequence>MLGGGTDSAVSDRLTEVIRVVDPSDDSKNTIATRLVDRLREAILSGDLKPGQKINLDAVRRSLDVSLSPLREALARLTATGLVALHDNRGYSVTPLSLNNLAEITRLRVECEGMALGAAIRAGDSAWEGEVMRALHRLNRTVRDPADLPSLAAWETAHRDFHRTLIAGCHLPLLLDFCGTLHNLNDRYRRILLVAGGGDRNVAMEHGEIAQGAVARDEAYAVSKLREHISRTGARLLDHLKRTMTP</sequence>
<dbReference type="SUPFAM" id="SSF46785">
    <property type="entry name" value="Winged helix' DNA-binding domain"/>
    <property type="match status" value="1"/>
</dbReference>
<comment type="caution">
    <text evidence="5">The sequence shown here is derived from an EMBL/GenBank/DDBJ whole genome shotgun (WGS) entry which is preliminary data.</text>
</comment>
<keyword evidence="2" id="KW-0238">DNA-binding</keyword>
<dbReference type="Proteomes" id="UP001165667">
    <property type="component" value="Unassembled WGS sequence"/>
</dbReference>
<dbReference type="GO" id="GO:0003677">
    <property type="term" value="F:DNA binding"/>
    <property type="evidence" value="ECO:0007669"/>
    <property type="project" value="UniProtKB-KW"/>
</dbReference>